<sequence length="278" mass="30461">MAGSSSSLPSSGEANPYPYPSHVFVPNFVTVKLNDRDTYDVWQMQMMCLLESHDMLGFISSQSHALGKEKVGDDDMMWRRSDALVKGWIFGSLSQQTLKYFVKPISNKDLTAKDVWDKLLSLYGPPVQDDDDDEDEEAELQNSNIDLTLKNPFESPAHAHLSLSSIRCTCSNNSSQSSNSFISTALVGILFQFQTNSILPSLLINRSLIEHALHLSSLKMSGNKMFRPTAVVASTSFCKLLGKEFSGSSSSSTIGCSTGLLYATPNLNISSECSSFVA</sequence>
<proteinExistence type="predicted"/>
<evidence type="ECO:0008006" key="3">
    <source>
        <dbReference type="Google" id="ProtNLM"/>
    </source>
</evidence>
<evidence type="ECO:0000313" key="1">
    <source>
        <dbReference type="EMBL" id="KAD6454915.1"/>
    </source>
</evidence>
<organism evidence="1 2">
    <name type="scientific">Mikania micrantha</name>
    <name type="common">bitter vine</name>
    <dbReference type="NCBI Taxonomy" id="192012"/>
    <lineage>
        <taxon>Eukaryota</taxon>
        <taxon>Viridiplantae</taxon>
        <taxon>Streptophyta</taxon>
        <taxon>Embryophyta</taxon>
        <taxon>Tracheophyta</taxon>
        <taxon>Spermatophyta</taxon>
        <taxon>Magnoliopsida</taxon>
        <taxon>eudicotyledons</taxon>
        <taxon>Gunneridae</taxon>
        <taxon>Pentapetalae</taxon>
        <taxon>asterids</taxon>
        <taxon>campanulids</taxon>
        <taxon>Asterales</taxon>
        <taxon>Asteraceae</taxon>
        <taxon>Asteroideae</taxon>
        <taxon>Heliantheae alliance</taxon>
        <taxon>Eupatorieae</taxon>
        <taxon>Mikania</taxon>
    </lineage>
</organism>
<dbReference type="OrthoDB" id="1845088at2759"/>
<dbReference type="EMBL" id="SZYD01000004">
    <property type="protein sequence ID" value="KAD6454915.1"/>
    <property type="molecule type" value="Genomic_DNA"/>
</dbReference>
<accession>A0A5N6PMN9</accession>
<gene>
    <name evidence="1" type="ORF">E3N88_09621</name>
</gene>
<comment type="caution">
    <text evidence="1">The sequence shown here is derived from an EMBL/GenBank/DDBJ whole genome shotgun (WGS) entry which is preliminary data.</text>
</comment>
<protein>
    <recommendedName>
        <fullName evidence="3">Retrotransposon Copia-like N-terminal domain-containing protein</fullName>
    </recommendedName>
</protein>
<dbReference type="Proteomes" id="UP000326396">
    <property type="component" value="Linkage Group LG12"/>
</dbReference>
<dbReference type="AlphaFoldDB" id="A0A5N6PMN9"/>
<name>A0A5N6PMN9_9ASTR</name>
<reference evidence="1 2" key="1">
    <citation type="submission" date="2019-05" db="EMBL/GenBank/DDBJ databases">
        <title>Mikania micrantha, genome provides insights into the molecular mechanism of rapid growth.</title>
        <authorList>
            <person name="Liu B."/>
        </authorList>
    </citation>
    <scope>NUCLEOTIDE SEQUENCE [LARGE SCALE GENOMIC DNA]</scope>
    <source>
        <strain evidence="1">NLD-2019</strain>
        <tissue evidence="1">Leaf</tissue>
    </source>
</reference>
<evidence type="ECO:0000313" key="2">
    <source>
        <dbReference type="Proteomes" id="UP000326396"/>
    </source>
</evidence>
<keyword evidence="2" id="KW-1185">Reference proteome</keyword>